<evidence type="ECO:0000313" key="2">
    <source>
        <dbReference type="EMBL" id="CAX61265.1"/>
    </source>
</evidence>
<dbReference type="PANTHER" id="PTHR35037:SF2">
    <property type="match status" value="1"/>
</dbReference>
<accession>D8MWQ8</accession>
<dbReference type="SUPFAM" id="SSF103515">
    <property type="entry name" value="Autotransporter"/>
    <property type="match status" value="1"/>
</dbReference>
<dbReference type="PANTHER" id="PTHR35037">
    <property type="entry name" value="C-TERMINAL REGION OF AIDA-LIKE PROTEIN"/>
    <property type="match status" value="1"/>
</dbReference>
<evidence type="ECO:0000259" key="1">
    <source>
        <dbReference type="PROSITE" id="PS51208"/>
    </source>
</evidence>
<dbReference type="AlphaFoldDB" id="D8MWQ8"/>
<dbReference type="Proteomes" id="UP000008793">
    <property type="component" value="Chromosome"/>
</dbReference>
<dbReference type="InterPro" id="IPR036709">
    <property type="entry name" value="Autotransporte_beta_dom_sf"/>
</dbReference>
<gene>
    <name evidence="2" type="ordered locus">EbC_37340</name>
</gene>
<dbReference type="InterPro" id="IPR051551">
    <property type="entry name" value="Autotransporter_adhesion"/>
</dbReference>
<feature type="domain" description="Autotransporter" evidence="1">
    <location>
        <begin position="313"/>
        <end position="579"/>
    </location>
</feature>
<dbReference type="PRINTS" id="PR01484">
    <property type="entry name" value="PRTACTNFAMLY"/>
</dbReference>
<proteinExistence type="predicted"/>
<dbReference type="InterPro" id="IPR006315">
    <property type="entry name" value="OM_autotransptr_brl_dom"/>
</dbReference>
<organism evidence="3">
    <name type="scientific">Erwinia billingiae (strain Eb661)</name>
    <dbReference type="NCBI Taxonomy" id="634500"/>
    <lineage>
        <taxon>Bacteria</taxon>
        <taxon>Pseudomonadati</taxon>
        <taxon>Pseudomonadota</taxon>
        <taxon>Gammaproteobacteria</taxon>
        <taxon>Enterobacterales</taxon>
        <taxon>Erwiniaceae</taxon>
        <taxon>Erwinia</taxon>
    </lineage>
</organism>
<dbReference type="eggNOG" id="COG3468">
    <property type="taxonomic scope" value="Bacteria"/>
</dbReference>
<dbReference type="HOGENOM" id="CLU_020859_0_0_6"/>
<dbReference type="NCBIfam" id="TIGR01414">
    <property type="entry name" value="autotrans_barl"/>
    <property type="match status" value="1"/>
</dbReference>
<name>D8MWQ8_ERWBE</name>
<keyword evidence="3" id="KW-1185">Reference proteome</keyword>
<dbReference type="KEGG" id="ebi:EbC_37340"/>
<evidence type="ECO:0000313" key="3">
    <source>
        <dbReference type="Proteomes" id="UP000008793"/>
    </source>
</evidence>
<dbReference type="STRING" id="634500.EbC_37340"/>
<dbReference type="GO" id="GO:0019867">
    <property type="term" value="C:outer membrane"/>
    <property type="evidence" value="ECO:0007669"/>
    <property type="project" value="InterPro"/>
</dbReference>
<protein>
    <submittedName>
        <fullName evidence="2">Putative autotransporter/pertactin</fullName>
    </submittedName>
</protein>
<dbReference type="InterPro" id="IPR003991">
    <property type="entry name" value="Pertactin_virulence_factor"/>
</dbReference>
<dbReference type="SMART" id="SM00869">
    <property type="entry name" value="Autotransporter"/>
    <property type="match status" value="1"/>
</dbReference>
<dbReference type="Pfam" id="PF03797">
    <property type="entry name" value="Autotransporter"/>
    <property type="match status" value="1"/>
</dbReference>
<reference evidence="2 3" key="1">
    <citation type="journal article" date="2010" name="BMC Genomics">
        <title>Genome comparison of the epiphytic bacteria Erwinia billingiae and E. tasmaniensis with the pear pathogen E. pyrifoliae.</title>
        <authorList>
            <person name="Kube M."/>
            <person name="Migdoll A.M."/>
            <person name="Gehring I."/>
            <person name="Heitmann K."/>
            <person name="Mayer Y."/>
            <person name="Kuhl H."/>
            <person name="Knaust F."/>
            <person name="Geider K."/>
            <person name="Reinhardt R."/>
        </authorList>
    </citation>
    <scope>NUCLEOTIDE SEQUENCE [LARGE SCALE GENOMIC DNA]</scope>
    <source>
        <strain evidence="2 3">Eb661</strain>
    </source>
</reference>
<dbReference type="PROSITE" id="PS51208">
    <property type="entry name" value="AUTOTRANSPORTER"/>
    <property type="match status" value="1"/>
</dbReference>
<dbReference type="EMBL" id="FP236843">
    <property type="protein sequence ID" value="CAX61265.1"/>
    <property type="molecule type" value="Genomic_DNA"/>
</dbReference>
<dbReference type="Gene3D" id="2.40.128.130">
    <property type="entry name" value="Autotransporter beta-domain"/>
    <property type="match status" value="1"/>
</dbReference>
<dbReference type="InterPro" id="IPR005546">
    <property type="entry name" value="Autotransporte_beta"/>
</dbReference>
<sequence length="579" mass="62421">MDVTDANSQSNIAPTVHATAQSIYNNVVSSTNQTVLANANSAWTPVTVNLDQSMLNGKVTGTTTLFNPVDYAHQSAERVLTWNPDLTVKNGSVWNAAARSNGQGTEVAVSNLHDLNLTASTLNLVNLNSQTSTLGGKNRSQDLSTARVVVHNNLTQDKDVNGNYLGSQIIIGDSIVAPLLDLGGEYEWGSLQVKGSAAGNYLLHIASSGIEPYVYNDYLDDAQHNAEVGHSFVNYKDANSDATFTGKTELGVYQYIASDEYDDTLPGERNVYFKRSGKLSNPAATALSIPAAQVNVATLESNALAKHLNASRNSNDDGGVWISYFGGKNEQRVSAGADYDLKTNGVMLGVDNRFDIEKNGSWLAGLAFSSARSNLSVMNSTGDLDSYGAQFYLSRRFENGLIVDTQGQFDHFSNSASVRMLDGRKAHAEFSGNGYGLGMKVGYTWEDNGLFVEPYVKATGRAFYGAHYTLTNGMVVNGNDYKSLQGELGADVGYTFEMGAGHLKPYLHLAGINEFADNNKTRVNNATLNNSIDGAAIQLGLGAEMKVTDNFGGYVAYDYTKGHDSERPWQTTVGVNYSW</sequence>